<proteinExistence type="predicted"/>
<dbReference type="AlphaFoldDB" id="A0A916K3E2"/>
<sequence length="126" mass="14038">MATWDLSETRHHLLICNGGSCLRSQGDEVTLAIRAEIASQQAEDRIHTTRTKCNGRCEDACVVTVYPDGIWYKNMTPETGRRLVREHLLQGKPLCDQMAYAFRDGRFTPTGSGAQGVLRSAERARG</sequence>
<dbReference type="Proteomes" id="UP000693672">
    <property type="component" value="Unassembled WGS sequence"/>
</dbReference>
<reference evidence="1" key="1">
    <citation type="submission" date="2021-06" db="EMBL/GenBank/DDBJ databases">
        <authorList>
            <person name="Criscuolo A."/>
        </authorList>
    </citation>
    <scope>NUCLEOTIDE SEQUENCE</scope>
    <source>
        <strain evidence="1">CIP111600</strain>
    </source>
</reference>
<evidence type="ECO:0000313" key="1">
    <source>
        <dbReference type="EMBL" id="CAG7629653.1"/>
    </source>
</evidence>
<dbReference type="RefSeq" id="WP_218092880.1">
    <property type="nucleotide sequence ID" value="NZ_CAJVAS010000012.1"/>
</dbReference>
<dbReference type="CDD" id="cd02980">
    <property type="entry name" value="TRX_Fd_family"/>
    <property type="match status" value="1"/>
</dbReference>
<keyword evidence="2" id="KW-1185">Reference proteome</keyword>
<dbReference type="Pfam" id="PF01257">
    <property type="entry name" value="2Fe-2S_thioredx"/>
    <property type="match status" value="1"/>
</dbReference>
<evidence type="ECO:0000313" key="2">
    <source>
        <dbReference type="Proteomes" id="UP000693672"/>
    </source>
</evidence>
<evidence type="ECO:0008006" key="3">
    <source>
        <dbReference type="Google" id="ProtNLM"/>
    </source>
</evidence>
<name>A0A916K3E2_9BACL</name>
<comment type="caution">
    <text evidence="1">The sequence shown here is derived from an EMBL/GenBank/DDBJ whole genome shotgun (WGS) entry which is preliminary data.</text>
</comment>
<organism evidence="1 2">
    <name type="scientific">Paenibacillus solanacearum</name>
    <dbReference type="NCBI Taxonomy" id="2048548"/>
    <lineage>
        <taxon>Bacteria</taxon>
        <taxon>Bacillati</taxon>
        <taxon>Bacillota</taxon>
        <taxon>Bacilli</taxon>
        <taxon>Bacillales</taxon>
        <taxon>Paenibacillaceae</taxon>
        <taxon>Paenibacillus</taxon>
    </lineage>
</organism>
<gene>
    <name evidence="1" type="ORF">PAESOLCIP111_03124</name>
</gene>
<protein>
    <recommendedName>
        <fullName evidence="3">(2Fe-2S) ferredoxin domain-containing protein</fullName>
    </recommendedName>
</protein>
<accession>A0A916K3E2</accession>
<dbReference type="EMBL" id="CAJVAS010000012">
    <property type="protein sequence ID" value="CAG7629653.1"/>
    <property type="molecule type" value="Genomic_DNA"/>
</dbReference>